<dbReference type="GO" id="GO:0003700">
    <property type="term" value="F:DNA-binding transcription factor activity"/>
    <property type="evidence" value="ECO:0000318"/>
    <property type="project" value="GO_Central"/>
</dbReference>
<dbReference type="Proteomes" id="UP000036987">
    <property type="component" value="Unassembled WGS sequence"/>
</dbReference>
<organism evidence="8 9">
    <name type="scientific">Zostera marina</name>
    <name type="common">Eelgrass</name>
    <dbReference type="NCBI Taxonomy" id="29655"/>
    <lineage>
        <taxon>Eukaryota</taxon>
        <taxon>Viridiplantae</taxon>
        <taxon>Streptophyta</taxon>
        <taxon>Embryophyta</taxon>
        <taxon>Tracheophyta</taxon>
        <taxon>Spermatophyta</taxon>
        <taxon>Magnoliopsida</taxon>
        <taxon>Liliopsida</taxon>
        <taxon>Zosteraceae</taxon>
        <taxon>Zostera</taxon>
    </lineage>
</organism>
<protein>
    <submittedName>
        <fullName evidence="8">Transcription factor bHLH49</fullName>
    </submittedName>
</protein>
<evidence type="ECO:0000256" key="3">
    <source>
        <dbReference type="ARBA" id="ARBA00023015"/>
    </source>
</evidence>
<dbReference type="PANTHER" id="PTHR12565">
    <property type="entry name" value="STEROL REGULATORY ELEMENT-BINDING PROTEIN"/>
    <property type="match status" value="1"/>
</dbReference>
<dbReference type="InterPro" id="IPR036638">
    <property type="entry name" value="HLH_DNA-bd_sf"/>
</dbReference>
<comment type="caution">
    <text evidence="8">The sequence shown here is derived from an EMBL/GenBank/DDBJ whole genome shotgun (WGS) entry which is preliminary data.</text>
</comment>
<dbReference type="AlphaFoldDB" id="A0A0K9NIR2"/>
<feature type="region of interest" description="Disordered" evidence="6">
    <location>
        <begin position="470"/>
        <end position="491"/>
    </location>
</feature>
<dbReference type="OMA" id="GMWASTS"/>
<keyword evidence="3" id="KW-0805">Transcription regulation</keyword>
<evidence type="ECO:0000259" key="7">
    <source>
        <dbReference type="PROSITE" id="PS50888"/>
    </source>
</evidence>
<evidence type="ECO:0000313" key="9">
    <source>
        <dbReference type="Proteomes" id="UP000036987"/>
    </source>
</evidence>
<gene>
    <name evidence="8" type="ORF">ZOSMA_93G01000</name>
</gene>
<feature type="domain" description="BHLH" evidence="7">
    <location>
        <begin position="306"/>
        <end position="356"/>
    </location>
</feature>
<proteinExistence type="inferred from homology"/>
<dbReference type="PROSITE" id="PS50888">
    <property type="entry name" value="BHLH"/>
    <property type="match status" value="1"/>
</dbReference>
<evidence type="ECO:0000256" key="6">
    <source>
        <dbReference type="SAM" id="MobiDB-lite"/>
    </source>
</evidence>
<evidence type="ECO:0000256" key="4">
    <source>
        <dbReference type="ARBA" id="ARBA00023163"/>
    </source>
</evidence>
<dbReference type="EMBL" id="LFYR01002156">
    <property type="protein sequence ID" value="KMZ56636.1"/>
    <property type="molecule type" value="Genomic_DNA"/>
</dbReference>
<comment type="similarity">
    <text evidence="2">Belongs to the bHLH protein family.</text>
</comment>
<evidence type="ECO:0000313" key="8">
    <source>
        <dbReference type="EMBL" id="KMZ56636.1"/>
    </source>
</evidence>
<feature type="compositionally biased region" description="Polar residues" evidence="6">
    <location>
        <begin position="190"/>
        <end position="209"/>
    </location>
</feature>
<keyword evidence="9" id="KW-1185">Reference proteome</keyword>
<evidence type="ECO:0000256" key="1">
    <source>
        <dbReference type="ARBA" id="ARBA00004123"/>
    </source>
</evidence>
<evidence type="ECO:0000256" key="2">
    <source>
        <dbReference type="ARBA" id="ARBA00005510"/>
    </source>
</evidence>
<dbReference type="OrthoDB" id="1923196at2759"/>
<dbReference type="GO" id="GO:0046983">
    <property type="term" value="F:protein dimerization activity"/>
    <property type="evidence" value="ECO:0007669"/>
    <property type="project" value="InterPro"/>
</dbReference>
<keyword evidence="5" id="KW-0539">Nucleus</keyword>
<dbReference type="PANTHER" id="PTHR12565:SF184">
    <property type="entry name" value="BHLH TRANSCRIPTION FACTOR"/>
    <property type="match status" value="1"/>
</dbReference>
<sequence length="491" mass="53319">MDLREKDKFVLDRDSENHLNYNPSGISADWQMGCVPTSNSNNSISMGVGQATSCPSASMVDSFSCSTLWDDHSSNSHNLGISLNTTTNASNNVHIIKPIPPPSRLDMGGWNPSDHISKDGVFQQTSIGILPPGGLSSQFPSDSTFIEQAARLSCFGSGTFTSMLSPFDTSNSYFTQSRRSDPNILEGHNRSNGEGSPMNSQKDTTSSQRVGEHGNTEFNGGGSGQEEIPLEKSVAKKRKRNTQEIEIGQPMNDKPTEISKENNGVGHKYEPNASSPLGAKNNGKQAKDGGDPAKEDYIHVRARRGQATNSHSLAERVRREKISERMKFLQDLVPGCSKVTGKAVMLDEIINYVQSLQRQVEFLSMKLATVNPQLDFNLEGFVSKDIRAGTSSAIGFTPDLAHHFLNPTSQGGLTQSGVFGVGPPSPDAFRRAINGQLNSPNTFKEAKHQMGISCDDDIQNILSQMGFGNNLPLNIQQDSNDKTRSSDGFTM</sequence>
<dbReference type="CDD" id="cd18919">
    <property type="entry name" value="bHLH_AtBPE_like"/>
    <property type="match status" value="1"/>
</dbReference>
<dbReference type="Gene3D" id="4.10.280.10">
    <property type="entry name" value="Helix-loop-helix DNA-binding domain"/>
    <property type="match status" value="1"/>
</dbReference>
<dbReference type="InterPro" id="IPR011598">
    <property type="entry name" value="bHLH_dom"/>
</dbReference>
<comment type="subcellular location">
    <subcellularLocation>
        <location evidence="1">Nucleus</location>
    </subcellularLocation>
</comment>
<keyword evidence="4" id="KW-0804">Transcription</keyword>
<dbReference type="STRING" id="29655.A0A0K9NIR2"/>
<feature type="region of interest" description="Disordered" evidence="6">
    <location>
        <begin position="173"/>
        <end position="293"/>
    </location>
</feature>
<accession>A0A0K9NIR2</accession>
<dbReference type="Pfam" id="PF00010">
    <property type="entry name" value="HLH"/>
    <property type="match status" value="1"/>
</dbReference>
<name>A0A0K9NIR2_ZOSMR</name>
<dbReference type="InterPro" id="IPR024097">
    <property type="entry name" value="bHLH_ZIP_TF"/>
</dbReference>
<dbReference type="SMART" id="SM00353">
    <property type="entry name" value="HLH"/>
    <property type="match status" value="1"/>
</dbReference>
<reference evidence="9" key="1">
    <citation type="journal article" date="2016" name="Nature">
        <title>The genome of the seagrass Zostera marina reveals angiosperm adaptation to the sea.</title>
        <authorList>
            <person name="Olsen J.L."/>
            <person name="Rouze P."/>
            <person name="Verhelst B."/>
            <person name="Lin Y.-C."/>
            <person name="Bayer T."/>
            <person name="Collen J."/>
            <person name="Dattolo E."/>
            <person name="De Paoli E."/>
            <person name="Dittami S."/>
            <person name="Maumus F."/>
            <person name="Michel G."/>
            <person name="Kersting A."/>
            <person name="Lauritano C."/>
            <person name="Lohaus R."/>
            <person name="Toepel M."/>
            <person name="Tonon T."/>
            <person name="Vanneste K."/>
            <person name="Amirebrahimi M."/>
            <person name="Brakel J."/>
            <person name="Bostroem C."/>
            <person name="Chovatia M."/>
            <person name="Grimwood J."/>
            <person name="Jenkins J.W."/>
            <person name="Jueterbock A."/>
            <person name="Mraz A."/>
            <person name="Stam W.T."/>
            <person name="Tice H."/>
            <person name="Bornberg-Bauer E."/>
            <person name="Green P.J."/>
            <person name="Pearson G.A."/>
            <person name="Procaccini G."/>
            <person name="Duarte C.M."/>
            <person name="Schmutz J."/>
            <person name="Reusch T.B.H."/>
            <person name="Van de Peer Y."/>
        </authorList>
    </citation>
    <scope>NUCLEOTIDE SEQUENCE [LARGE SCALE GENOMIC DNA]</scope>
    <source>
        <strain evidence="9">cv. Finnish</strain>
    </source>
</reference>
<dbReference type="FunFam" id="4.10.280.10:FF:000002">
    <property type="entry name" value="Basic helix-loop-helix transcription factor"/>
    <property type="match status" value="1"/>
</dbReference>
<dbReference type="GO" id="GO:0005634">
    <property type="term" value="C:nucleus"/>
    <property type="evidence" value="ECO:0000318"/>
    <property type="project" value="GO_Central"/>
</dbReference>
<evidence type="ECO:0000256" key="5">
    <source>
        <dbReference type="ARBA" id="ARBA00023242"/>
    </source>
</evidence>
<dbReference type="SUPFAM" id="SSF47459">
    <property type="entry name" value="HLH, helix-loop-helix DNA-binding domain"/>
    <property type="match status" value="1"/>
</dbReference>